<evidence type="ECO:0000256" key="1">
    <source>
        <dbReference type="SAM" id="MobiDB-lite"/>
    </source>
</evidence>
<feature type="region of interest" description="Disordered" evidence="1">
    <location>
        <begin position="1"/>
        <end position="47"/>
    </location>
</feature>
<dbReference type="AlphaFoldDB" id="A0A2T7CSK5"/>
<protein>
    <submittedName>
        <fullName evidence="2">Uncharacterized protein</fullName>
    </submittedName>
</protein>
<dbReference type="Proteomes" id="UP000244336">
    <property type="component" value="Chromosome 7"/>
</dbReference>
<feature type="compositionally biased region" description="Basic residues" evidence="1">
    <location>
        <begin position="22"/>
        <end position="33"/>
    </location>
</feature>
<name>A0A2T7CSK5_9POAL</name>
<keyword evidence="3" id="KW-1185">Reference proteome</keyword>
<evidence type="ECO:0000313" key="3">
    <source>
        <dbReference type="Proteomes" id="UP000244336"/>
    </source>
</evidence>
<accession>A0A2T7CSK5</accession>
<dbReference type="Gramene" id="PUZ46325">
    <property type="protein sequence ID" value="PUZ46325"/>
    <property type="gene ID" value="GQ55_7G059800"/>
</dbReference>
<reference evidence="2 3" key="1">
    <citation type="submission" date="2018-04" db="EMBL/GenBank/DDBJ databases">
        <title>WGS assembly of Panicum hallii var. hallii HAL2.</title>
        <authorList>
            <person name="Lovell J."/>
            <person name="Jenkins J."/>
            <person name="Lowry D."/>
            <person name="Mamidi S."/>
            <person name="Sreedasyam A."/>
            <person name="Weng X."/>
            <person name="Barry K."/>
            <person name="Bonette J."/>
            <person name="Campitelli B."/>
            <person name="Daum C."/>
            <person name="Gordon S."/>
            <person name="Gould B."/>
            <person name="Lipzen A."/>
            <person name="MacQueen A."/>
            <person name="Palacio-Mejia J."/>
            <person name="Plott C."/>
            <person name="Shakirov E."/>
            <person name="Shu S."/>
            <person name="Yoshinaga Y."/>
            <person name="Zane M."/>
            <person name="Rokhsar D."/>
            <person name="Grimwood J."/>
            <person name="Schmutz J."/>
            <person name="Juenger T."/>
        </authorList>
    </citation>
    <scope>NUCLEOTIDE SEQUENCE [LARGE SCALE GENOMIC DNA]</scope>
    <source>
        <strain evidence="3">cv. HAL2</strain>
    </source>
</reference>
<gene>
    <name evidence="2" type="ORF">GQ55_7G059800</name>
</gene>
<dbReference type="EMBL" id="CM009755">
    <property type="protein sequence ID" value="PUZ46325.1"/>
    <property type="molecule type" value="Genomic_DNA"/>
</dbReference>
<proteinExistence type="predicted"/>
<evidence type="ECO:0000313" key="2">
    <source>
        <dbReference type="EMBL" id="PUZ46325.1"/>
    </source>
</evidence>
<organism evidence="2 3">
    <name type="scientific">Panicum hallii var. hallii</name>
    <dbReference type="NCBI Taxonomy" id="1504633"/>
    <lineage>
        <taxon>Eukaryota</taxon>
        <taxon>Viridiplantae</taxon>
        <taxon>Streptophyta</taxon>
        <taxon>Embryophyta</taxon>
        <taxon>Tracheophyta</taxon>
        <taxon>Spermatophyta</taxon>
        <taxon>Magnoliopsida</taxon>
        <taxon>Liliopsida</taxon>
        <taxon>Poales</taxon>
        <taxon>Poaceae</taxon>
        <taxon>PACMAD clade</taxon>
        <taxon>Panicoideae</taxon>
        <taxon>Panicodae</taxon>
        <taxon>Paniceae</taxon>
        <taxon>Panicinae</taxon>
        <taxon>Panicum</taxon>
        <taxon>Panicum sect. Panicum</taxon>
    </lineage>
</organism>
<feature type="compositionally biased region" description="Acidic residues" evidence="1">
    <location>
        <begin position="1"/>
        <end position="11"/>
    </location>
</feature>
<sequence>MAQMEGDEADPEGGASPGIPGGRRRPLPHRRTHPPPPPPPHKLSGDCRACPSWGVGGVAPSRIIFP</sequence>